<dbReference type="eggNOG" id="COG0609">
    <property type="taxonomic scope" value="Bacteria"/>
</dbReference>
<name>A0A068TJF2_NEOGA</name>
<keyword evidence="4" id="KW-1003">Cell membrane</keyword>
<evidence type="ECO:0000313" key="10">
    <source>
        <dbReference type="Proteomes" id="UP000028186"/>
    </source>
</evidence>
<keyword evidence="9" id="KW-0614">Plasmid</keyword>
<dbReference type="PATRIC" id="fig|1028801.3.peg.5993"/>
<dbReference type="GO" id="GO:0033214">
    <property type="term" value="P:siderophore-iron import into cell"/>
    <property type="evidence" value="ECO:0007669"/>
    <property type="project" value="TreeGrafter"/>
</dbReference>
<keyword evidence="3" id="KW-0813">Transport</keyword>
<feature type="transmembrane region" description="Helical" evidence="8">
    <location>
        <begin position="12"/>
        <end position="35"/>
    </location>
</feature>
<geneLocation type="plasmid" evidence="10">
    <name>II</name>
</geneLocation>
<dbReference type="GO" id="GO:0005886">
    <property type="term" value="C:plasma membrane"/>
    <property type="evidence" value="ECO:0007669"/>
    <property type="project" value="UniProtKB-SubCell"/>
</dbReference>
<dbReference type="SUPFAM" id="SSF81345">
    <property type="entry name" value="ABC transporter involved in vitamin B12 uptake, BtuC"/>
    <property type="match status" value="1"/>
</dbReference>
<evidence type="ECO:0000256" key="5">
    <source>
        <dbReference type="ARBA" id="ARBA00022692"/>
    </source>
</evidence>
<dbReference type="KEGG" id="ngl:RG1141_PA13690"/>
<dbReference type="FunFam" id="1.10.3470.10:FF:000001">
    <property type="entry name" value="Vitamin B12 ABC transporter permease BtuC"/>
    <property type="match status" value="1"/>
</dbReference>
<protein>
    <submittedName>
        <fullName evidence="9">Iron ABC transport system permease protein</fullName>
    </submittedName>
</protein>
<feature type="transmembrane region" description="Helical" evidence="8">
    <location>
        <begin position="105"/>
        <end position="126"/>
    </location>
</feature>
<feature type="transmembrane region" description="Helical" evidence="8">
    <location>
        <begin position="132"/>
        <end position="150"/>
    </location>
</feature>
<dbReference type="GO" id="GO:0022857">
    <property type="term" value="F:transmembrane transporter activity"/>
    <property type="evidence" value="ECO:0007669"/>
    <property type="project" value="InterPro"/>
</dbReference>
<dbReference type="HOGENOM" id="CLU_013016_0_1_5"/>
<comment type="subcellular location">
    <subcellularLocation>
        <location evidence="1">Cell membrane</location>
        <topology evidence="1">Multi-pass membrane protein</topology>
    </subcellularLocation>
</comment>
<keyword evidence="6 8" id="KW-1133">Transmembrane helix</keyword>
<dbReference type="CDD" id="cd06550">
    <property type="entry name" value="TM_ABC_iron-siderophores_like"/>
    <property type="match status" value="1"/>
</dbReference>
<evidence type="ECO:0000313" key="9">
    <source>
        <dbReference type="EMBL" id="CDN58201.1"/>
    </source>
</evidence>
<feature type="transmembrane region" description="Helical" evidence="8">
    <location>
        <begin position="208"/>
        <end position="226"/>
    </location>
</feature>
<evidence type="ECO:0000256" key="8">
    <source>
        <dbReference type="SAM" id="Phobius"/>
    </source>
</evidence>
<proteinExistence type="inferred from homology"/>
<feature type="transmembrane region" description="Helical" evidence="8">
    <location>
        <begin position="251"/>
        <end position="277"/>
    </location>
</feature>
<feature type="transmembrane region" description="Helical" evidence="8">
    <location>
        <begin position="76"/>
        <end position="93"/>
    </location>
</feature>
<dbReference type="PANTHER" id="PTHR30472">
    <property type="entry name" value="FERRIC ENTEROBACTIN TRANSPORT SYSTEM PERMEASE PROTEIN"/>
    <property type="match status" value="1"/>
</dbReference>
<evidence type="ECO:0000256" key="3">
    <source>
        <dbReference type="ARBA" id="ARBA00022448"/>
    </source>
</evidence>
<feature type="transmembrane region" description="Helical" evidence="8">
    <location>
        <begin position="289"/>
        <end position="308"/>
    </location>
</feature>
<accession>A0A068TJF2</accession>
<evidence type="ECO:0000256" key="4">
    <source>
        <dbReference type="ARBA" id="ARBA00022475"/>
    </source>
</evidence>
<dbReference type="PANTHER" id="PTHR30472:SF25">
    <property type="entry name" value="ABC TRANSPORTER PERMEASE PROTEIN MJ0876-RELATED"/>
    <property type="match status" value="1"/>
</dbReference>
<dbReference type="AlphaFoldDB" id="A0A068TJF2"/>
<sequence length="346" mass="35588">MIVRRNPVRQFSAFAAVLVASLAAIGLAVGISVGIGDLPIPLATTFSAVTNRLGWTAVGLNRIHETVIWDYRLSRALVAAFCGAGLALSGAIMQSLLRNPLAEPYVLGISAGSSTGAVAVIILGVGAGTVSLSAGAFAGAFAAFFFVALLSNGTRGGADRTILAGVAASQLFNASTSYIVTTSGNAQQARDVMFWLLGSFGGVRWPELTLVSIVVGIALVACLLYARVLDAFAFGDEAAASLGVNVGRARIVLFALTAVMTATIVSMVGSIGFVGLVVPHVARFLVGPLHVRLLPACAVVGAVFMVVADIASRTLIPQQVLPIGVVTALVGVPFFSIILYRFQRAS</sequence>
<evidence type="ECO:0000256" key="2">
    <source>
        <dbReference type="ARBA" id="ARBA00007935"/>
    </source>
</evidence>
<dbReference type="InterPro" id="IPR000522">
    <property type="entry name" value="ABC_transptr_permease_BtuC"/>
</dbReference>
<keyword evidence="5 8" id="KW-0812">Transmembrane</keyword>
<dbReference type="Proteomes" id="UP000028186">
    <property type="component" value="Plasmid pHAMBI1141a"/>
</dbReference>
<organism evidence="9 10">
    <name type="scientific">Neorhizobium galegae bv. officinalis bv. officinalis str. HAMBI 1141</name>
    <dbReference type="NCBI Taxonomy" id="1028801"/>
    <lineage>
        <taxon>Bacteria</taxon>
        <taxon>Pseudomonadati</taxon>
        <taxon>Pseudomonadota</taxon>
        <taxon>Alphaproteobacteria</taxon>
        <taxon>Hyphomicrobiales</taxon>
        <taxon>Rhizobiaceae</taxon>
        <taxon>Rhizobium/Agrobacterium group</taxon>
        <taxon>Neorhizobium</taxon>
    </lineage>
</organism>
<evidence type="ECO:0000256" key="6">
    <source>
        <dbReference type="ARBA" id="ARBA00022989"/>
    </source>
</evidence>
<dbReference type="InterPro" id="IPR037294">
    <property type="entry name" value="ABC_BtuC-like"/>
</dbReference>
<reference evidence="10" key="1">
    <citation type="journal article" date="2014" name="BMC Genomics">
        <title>Genome sequencing of two Neorhizobium galegae strains reveals a noeT gene responsible for the unusual acetylation of the nodulation factors.</title>
        <authorList>
            <person name="Osterman J."/>
            <person name="Marsh J."/>
            <person name="Laine P.K."/>
            <person name="Zeng Z."/>
            <person name="Alatalo E."/>
            <person name="Sullivan J.T."/>
            <person name="Young J.P."/>
            <person name="Thomas-Oates J."/>
            <person name="Paulin L."/>
            <person name="Lindstrom K."/>
        </authorList>
    </citation>
    <scope>NUCLEOTIDE SEQUENCE [LARGE SCALE GENOMIC DNA]</scope>
    <source>
        <strain evidence="10">HAMBI 1141</strain>
        <plasmid evidence="10">II</plasmid>
    </source>
</reference>
<dbReference type="EMBL" id="HG938356">
    <property type="protein sequence ID" value="CDN58201.1"/>
    <property type="molecule type" value="Genomic_DNA"/>
</dbReference>
<dbReference type="Pfam" id="PF01032">
    <property type="entry name" value="FecCD"/>
    <property type="match status" value="1"/>
</dbReference>
<evidence type="ECO:0000256" key="7">
    <source>
        <dbReference type="ARBA" id="ARBA00023136"/>
    </source>
</evidence>
<comment type="similarity">
    <text evidence="2">Belongs to the binding-protein-dependent transport system permease family. FecCD subfamily.</text>
</comment>
<evidence type="ECO:0000256" key="1">
    <source>
        <dbReference type="ARBA" id="ARBA00004651"/>
    </source>
</evidence>
<dbReference type="Gene3D" id="1.10.3470.10">
    <property type="entry name" value="ABC transporter involved in vitamin B12 uptake, BtuC"/>
    <property type="match status" value="1"/>
</dbReference>
<gene>
    <name evidence="9" type="ORF">RG1141_PA13690</name>
</gene>
<keyword evidence="7 8" id="KW-0472">Membrane</keyword>
<feature type="transmembrane region" description="Helical" evidence="8">
    <location>
        <begin position="320"/>
        <end position="340"/>
    </location>
</feature>